<dbReference type="Gene3D" id="3.40.50.300">
    <property type="entry name" value="P-loop containing nucleotide triphosphate hydrolases"/>
    <property type="match status" value="2"/>
</dbReference>
<dbReference type="InterPro" id="IPR036101">
    <property type="entry name" value="CarD-like/TRCF_RID_sf"/>
</dbReference>
<evidence type="ECO:0000256" key="2">
    <source>
        <dbReference type="ARBA" id="ARBA00022490"/>
    </source>
</evidence>
<dbReference type="Proteomes" id="UP000280296">
    <property type="component" value="Unassembled WGS sequence"/>
</dbReference>
<feature type="domain" description="Helicase C-terminal" evidence="16">
    <location>
        <begin position="750"/>
        <end position="904"/>
    </location>
</feature>
<dbReference type="PROSITE" id="PS51194">
    <property type="entry name" value="HELICASE_CTER"/>
    <property type="match status" value="1"/>
</dbReference>
<dbReference type="Pfam" id="PF03461">
    <property type="entry name" value="TRCF"/>
    <property type="match status" value="1"/>
</dbReference>
<dbReference type="InterPro" id="IPR001650">
    <property type="entry name" value="Helicase_C-like"/>
</dbReference>
<evidence type="ECO:0000256" key="3">
    <source>
        <dbReference type="ARBA" id="ARBA00022741"/>
    </source>
</evidence>
<dbReference type="OrthoDB" id="9804325at2"/>
<keyword evidence="3 13" id="KW-0547">Nucleotide-binding</keyword>
<keyword evidence="6" id="KW-0347">Helicase</keyword>
<dbReference type="AlphaFoldDB" id="A0A432MLA7"/>
<sequence length="1137" mass="125308">MADAPAPTLAPPRSLRDLTRLIQHSDGFPEVLAALKNGKGGAIDGAWGSAAPLAAAALAWHAPGPMLVVIPHVGDLDDFAEDLAAFAGVSVETLPAWERPPSEATAGDELLARRLRVARRFLDDPPRVVVASMQALMQPVPTPAALAKATRSLRVGETVPVEGLIAWLVDRGMTRVEVVEVAGEFSLRGGILDVFPLDRAEPVRIEFFGDDVESIRPFDPESQRSLGGLEAVALTAPSAASNTEPEALGHLADYLPEGGWVALVEPEDLKEQGGHYLARVERRRGLFTVEGTFRRLTERPSIALSAVASSSLETTCRLRVESVERFSGELAKVKAELESASAGHRVLIACHNAAEVERLGEVFADTGLVREGRLELTLGRVRSGFHLIDAGLLVIGDHELFDRAEVRRGTGRRRYESRAIDSFLDLNEGDLVVHVNHGIARYRGLQLVDKEKGAGYAEEQLVLEFAEGTRLYVPIATIDLVQKYVGGGKADPPLSKIGSSAWEKRKRRVAEAVVDLAQDLIQIQAQRASSPGIAYPAEDSHWLAEFEAAFPYQETPDQLSAIESIKRDMAQPRPMDRLICGDVGYGKTEVAMRAAFKAADAGKQVAVLVPTTVLAEQHHRTFTRRMAEFPFRIEVINRFRPRSEVRQVLKDTAAGTVDILIGTHRLVQKDVAFRDLGLIIIDEEQRFGVEDKEWLKSLRATVDILTLSATPIPRTLHMALLGIRDISNLETPPPDRKAIETRITRWDDAMIRQAIRRELNRDGQIYFVHNKVYDIQSVADRIQQLVPEARIIVGHGQMAGEELERAMMAFVRHEADILVATTIIESGLDIPNANTIFIHEADRYGLADLHQLRGRVGRSKNRAYAYMILEESKSVTPNAVRRLKAIEEFTDLGAGFKIALRDLEIRGAGNILGAEQSGHIEAVGYELYCSLLEGAVRSLTGKGERPRYDCSIELSWRAYLPAEYVPSHKLKVELYRRVGRLRSLERLADFRQELVDRFGPLPEPADHLLVEAELRILAEHWMINRLHVEDGFLVLSYRNAKRIQALARQHPPGMVRIVDGKSAYVPLGDDRGPAAIASLARALLSPPKPAREAVRTEEGDAAVPEKAAPVSSPSVAIPADRAVPVRQGLQGRTRRKA</sequence>
<feature type="domain" description="Helicase ATP-binding" evidence="15">
    <location>
        <begin position="568"/>
        <end position="729"/>
    </location>
</feature>
<dbReference type="SUPFAM" id="SSF52540">
    <property type="entry name" value="P-loop containing nucleoside triphosphate hydrolases"/>
    <property type="match status" value="4"/>
</dbReference>
<evidence type="ECO:0000256" key="4">
    <source>
        <dbReference type="ARBA" id="ARBA00022763"/>
    </source>
</evidence>
<comment type="similarity">
    <text evidence="11 13">In the C-terminal section; belongs to the helicase family. RecG subfamily.</text>
</comment>
<reference evidence="17 18" key="1">
    <citation type="submission" date="2018-12" db="EMBL/GenBank/DDBJ databases">
        <authorList>
            <person name="Toschakov S.V."/>
        </authorList>
    </citation>
    <scope>NUCLEOTIDE SEQUENCE [LARGE SCALE GENOMIC DNA]</scope>
    <source>
        <strain evidence="17 18">GM2012</strain>
    </source>
</reference>
<dbReference type="GO" id="GO:0003678">
    <property type="term" value="F:DNA helicase activity"/>
    <property type="evidence" value="ECO:0007669"/>
    <property type="project" value="TreeGrafter"/>
</dbReference>
<evidence type="ECO:0000256" key="11">
    <source>
        <dbReference type="ARBA" id="ARBA00061399"/>
    </source>
</evidence>
<evidence type="ECO:0000259" key="15">
    <source>
        <dbReference type="PROSITE" id="PS51192"/>
    </source>
</evidence>
<evidence type="ECO:0000256" key="6">
    <source>
        <dbReference type="ARBA" id="ARBA00022806"/>
    </source>
</evidence>
<dbReference type="SMART" id="SM01058">
    <property type="entry name" value="CarD_TRCF"/>
    <property type="match status" value="1"/>
</dbReference>
<dbReference type="InterPro" id="IPR003711">
    <property type="entry name" value="CarD-like/TRCF_RID"/>
</dbReference>
<evidence type="ECO:0000256" key="13">
    <source>
        <dbReference type="HAMAP-Rule" id="MF_00969"/>
    </source>
</evidence>
<dbReference type="RefSeq" id="WP_126724958.1">
    <property type="nucleotide sequence ID" value="NZ_RYZH01000014.1"/>
</dbReference>
<keyword evidence="4 13" id="KW-0227">DNA damage</keyword>
<dbReference type="SMART" id="SM00490">
    <property type="entry name" value="HELICc"/>
    <property type="match status" value="1"/>
</dbReference>
<dbReference type="Pfam" id="PF17757">
    <property type="entry name" value="UvrB_inter"/>
    <property type="match status" value="1"/>
</dbReference>
<dbReference type="SUPFAM" id="SSF141259">
    <property type="entry name" value="CarD-like"/>
    <property type="match status" value="1"/>
</dbReference>
<dbReference type="SUPFAM" id="SSF143517">
    <property type="entry name" value="TRCF domain-like"/>
    <property type="match status" value="1"/>
</dbReference>
<protein>
    <recommendedName>
        <fullName evidence="12 13">Transcription-repair-coupling factor</fullName>
        <shortName evidence="13">TRCF</shortName>
        <ecNumber evidence="13">3.6.4.-</ecNumber>
    </recommendedName>
</protein>
<dbReference type="GO" id="GO:0005737">
    <property type="term" value="C:cytoplasm"/>
    <property type="evidence" value="ECO:0007669"/>
    <property type="project" value="UniProtKB-SubCell"/>
</dbReference>
<comment type="caution">
    <text evidence="17">The sequence shown here is derived from an EMBL/GenBank/DDBJ whole genome shotgun (WGS) entry which is preliminary data.</text>
</comment>
<feature type="region of interest" description="Disordered" evidence="14">
    <location>
        <begin position="1087"/>
        <end position="1137"/>
    </location>
</feature>
<proteinExistence type="inferred from homology"/>
<comment type="function">
    <text evidence="13">Couples transcription and DNA repair by recognizing RNA polymerase (RNAP) stalled at DNA lesions. Mediates ATP-dependent release of RNAP and its truncated transcript from the DNA, and recruitment of nucleotide excision repair machinery to the damaged site.</text>
</comment>
<dbReference type="GO" id="GO:0000716">
    <property type="term" value="P:transcription-coupled nucleotide-excision repair, DNA damage recognition"/>
    <property type="evidence" value="ECO:0007669"/>
    <property type="project" value="UniProtKB-UniRule"/>
</dbReference>
<dbReference type="InterPro" id="IPR027417">
    <property type="entry name" value="P-loop_NTPase"/>
</dbReference>
<dbReference type="Gene3D" id="2.40.10.170">
    <property type="match status" value="1"/>
</dbReference>
<feature type="compositionally biased region" description="Basic and acidic residues" evidence="14">
    <location>
        <begin position="1089"/>
        <end position="1098"/>
    </location>
</feature>
<keyword evidence="2 13" id="KW-0963">Cytoplasm</keyword>
<dbReference type="EMBL" id="RYZH01000014">
    <property type="protein sequence ID" value="RUL88049.1"/>
    <property type="molecule type" value="Genomic_DNA"/>
</dbReference>
<keyword evidence="5 13" id="KW-0378">Hydrolase</keyword>
<organism evidence="17 18">
    <name type="scientific">Tautonia sociabilis</name>
    <dbReference type="NCBI Taxonomy" id="2080755"/>
    <lineage>
        <taxon>Bacteria</taxon>
        <taxon>Pseudomonadati</taxon>
        <taxon>Planctomycetota</taxon>
        <taxon>Planctomycetia</taxon>
        <taxon>Isosphaerales</taxon>
        <taxon>Isosphaeraceae</taxon>
        <taxon>Tautonia</taxon>
    </lineage>
</organism>
<evidence type="ECO:0000256" key="5">
    <source>
        <dbReference type="ARBA" id="ARBA00022801"/>
    </source>
</evidence>
<dbReference type="PANTHER" id="PTHR47964">
    <property type="entry name" value="ATP-DEPENDENT DNA HELICASE HOMOLOG RECG, CHLOROPLASTIC"/>
    <property type="match status" value="1"/>
</dbReference>
<evidence type="ECO:0000256" key="8">
    <source>
        <dbReference type="ARBA" id="ARBA00023125"/>
    </source>
</evidence>
<accession>A0A432MLA7</accession>
<evidence type="ECO:0000256" key="1">
    <source>
        <dbReference type="ARBA" id="ARBA00004496"/>
    </source>
</evidence>
<name>A0A432MLA7_9BACT</name>
<evidence type="ECO:0000259" key="16">
    <source>
        <dbReference type="PROSITE" id="PS51194"/>
    </source>
</evidence>
<dbReference type="PANTHER" id="PTHR47964:SF1">
    <property type="entry name" value="ATP-DEPENDENT DNA HELICASE HOMOLOG RECG, CHLOROPLASTIC"/>
    <property type="match status" value="1"/>
</dbReference>
<keyword evidence="7 13" id="KW-0067">ATP-binding</keyword>
<keyword evidence="8 13" id="KW-0238">DNA-binding</keyword>
<comment type="similarity">
    <text evidence="10 13">In the N-terminal section; belongs to the UvrB family.</text>
</comment>
<dbReference type="GO" id="GO:0016787">
    <property type="term" value="F:hydrolase activity"/>
    <property type="evidence" value="ECO:0007669"/>
    <property type="project" value="UniProtKB-KW"/>
</dbReference>
<keyword evidence="9 13" id="KW-0234">DNA repair</keyword>
<comment type="subcellular location">
    <subcellularLocation>
        <location evidence="1 13">Cytoplasm</location>
    </subcellularLocation>
</comment>
<dbReference type="GO" id="GO:0005524">
    <property type="term" value="F:ATP binding"/>
    <property type="evidence" value="ECO:0007669"/>
    <property type="project" value="UniProtKB-UniRule"/>
</dbReference>
<evidence type="ECO:0000256" key="10">
    <source>
        <dbReference type="ARBA" id="ARBA00061104"/>
    </source>
</evidence>
<dbReference type="EC" id="3.6.4.-" evidence="13"/>
<dbReference type="SMART" id="SM00982">
    <property type="entry name" value="TRCF"/>
    <property type="match status" value="1"/>
</dbReference>
<dbReference type="GO" id="GO:0003684">
    <property type="term" value="F:damaged DNA binding"/>
    <property type="evidence" value="ECO:0007669"/>
    <property type="project" value="InterPro"/>
</dbReference>
<dbReference type="InterPro" id="IPR004576">
    <property type="entry name" value="Mfd"/>
</dbReference>
<dbReference type="Gene3D" id="3.30.2060.10">
    <property type="entry name" value="Penicillin-binding protein 1b domain"/>
    <property type="match status" value="1"/>
</dbReference>
<dbReference type="InterPro" id="IPR011545">
    <property type="entry name" value="DEAD/DEAH_box_helicase_dom"/>
</dbReference>
<dbReference type="NCBIfam" id="TIGR00580">
    <property type="entry name" value="mfd"/>
    <property type="match status" value="1"/>
</dbReference>
<evidence type="ECO:0000256" key="12">
    <source>
        <dbReference type="ARBA" id="ARBA00070128"/>
    </source>
</evidence>
<evidence type="ECO:0000256" key="9">
    <source>
        <dbReference type="ARBA" id="ARBA00023204"/>
    </source>
</evidence>
<dbReference type="HAMAP" id="MF_00969">
    <property type="entry name" value="TRCF"/>
    <property type="match status" value="1"/>
</dbReference>
<dbReference type="InterPro" id="IPR037235">
    <property type="entry name" value="TRCF-like_C_D7"/>
</dbReference>
<dbReference type="SMART" id="SM00487">
    <property type="entry name" value="DEXDc"/>
    <property type="match status" value="1"/>
</dbReference>
<dbReference type="Pfam" id="PF02559">
    <property type="entry name" value="CarD_TRCF_RID"/>
    <property type="match status" value="1"/>
</dbReference>
<dbReference type="CDD" id="cd17991">
    <property type="entry name" value="DEXHc_TRCF"/>
    <property type="match status" value="1"/>
</dbReference>
<dbReference type="InterPro" id="IPR041471">
    <property type="entry name" value="UvrB_inter"/>
</dbReference>
<dbReference type="InterPro" id="IPR005118">
    <property type="entry name" value="TRCF_C"/>
</dbReference>
<evidence type="ECO:0000313" key="17">
    <source>
        <dbReference type="EMBL" id="RUL88049.1"/>
    </source>
</evidence>
<evidence type="ECO:0000313" key="18">
    <source>
        <dbReference type="Proteomes" id="UP000280296"/>
    </source>
</evidence>
<dbReference type="InterPro" id="IPR014001">
    <property type="entry name" value="Helicase_ATP-bd"/>
</dbReference>
<dbReference type="Pfam" id="PF00271">
    <property type="entry name" value="Helicase_C"/>
    <property type="match status" value="1"/>
</dbReference>
<dbReference type="Gene3D" id="3.90.1150.50">
    <property type="entry name" value="Transcription-repair-coupling factor, D7 domain"/>
    <property type="match status" value="1"/>
</dbReference>
<evidence type="ECO:0000256" key="14">
    <source>
        <dbReference type="SAM" id="MobiDB-lite"/>
    </source>
</evidence>
<evidence type="ECO:0000256" key="7">
    <source>
        <dbReference type="ARBA" id="ARBA00022840"/>
    </source>
</evidence>
<dbReference type="Pfam" id="PF00270">
    <property type="entry name" value="DEAD"/>
    <property type="match status" value="1"/>
</dbReference>
<keyword evidence="18" id="KW-1185">Reference proteome</keyword>
<gene>
    <name evidence="13 17" type="primary">mfd</name>
    <name evidence="17" type="ORF">TsocGM_08890</name>
</gene>
<reference evidence="17 18" key="2">
    <citation type="submission" date="2019-01" db="EMBL/GenBank/DDBJ databases">
        <title>Tautonia sociabilis, a novel thermotolerant planctomycete of Isosphaeraceae family, isolated from a 4000 m deep subterranean habitat.</title>
        <authorList>
            <person name="Kovaleva O.L."/>
            <person name="Elcheninov A.G."/>
            <person name="Van Heerden E."/>
            <person name="Toshchakov S.V."/>
            <person name="Novikov A."/>
            <person name="Bonch-Osmolovskaya E.A."/>
            <person name="Kublanov I.V."/>
        </authorList>
    </citation>
    <scope>NUCLEOTIDE SEQUENCE [LARGE SCALE GENOMIC DNA]</scope>
    <source>
        <strain evidence="17 18">GM2012</strain>
    </source>
</reference>
<dbReference type="PROSITE" id="PS51192">
    <property type="entry name" value="HELICASE_ATP_BIND_1"/>
    <property type="match status" value="1"/>
</dbReference>
<dbReference type="FunFam" id="3.40.50.300:FF:000546">
    <property type="entry name" value="Transcription-repair-coupling factor"/>
    <property type="match status" value="1"/>
</dbReference>
<dbReference type="GO" id="GO:0006355">
    <property type="term" value="P:regulation of DNA-templated transcription"/>
    <property type="evidence" value="ECO:0007669"/>
    <property type="project" value="UniProtKB-UniRule"/>
</dbReference>
<dbReference type="InterPro" id="IPR047112">
    <property type="entry name" value="RecG/Mfd"/>
</dbReference>
<dbReference type="Gene3D" id="3.40.50.11180">
    <property type="match status" value="1"/>
</dbReference>